<dbReference type="VEuPathDB" id="TriTrypDB:TcG_13424"/>
<dbReference type="VEuPathDB" id="TriTrypDB:Tc_MARK_7466"/>
<proteinExistence type="predicted"/>
<reference evidence="4 5" key="1">
    <citation type="journal article" date="2018" name="Microb. Genom.">
        <title>Expanding an expanded genome: long-read sequencing of Trypanosoma cruzi.</title>
        <authorList>
            <person name="Berna L."/>
            <person name="Rodriguez M."/>
            <person name="Chiribao M.L."/>
            <person name="Parodi-Talice A."/>
            <person name="Pita S."/>
            <person name="Rijo G."/>
            <person name="Alvarez-Valin F."/>
            <person name="Robello C."/>
        </authorList>
    </citation>
    <scope>NUCLEOTIDE SEQUENCE [LARGE SCALE GENOMIC DNA]</scope>
    <source>
        <strain evidence="4 5">Dm28c</strain>
    </source>
</reference>
<sequence>MSSTVEDVLLEGDTLSTDMKLNDFLRNYVGGRAVVGEDHNVTMQVFVQEPDAYVKKQQLLRIIFNLTEYQVYKLHHKGVFSLEQWKDYEGKDTVTPAARGNLNAALTQILTERLRGTQEMKFTISTTIEEVLFKGRVRVKEKKLNDFLTMELDGRGVVATNRNVLLKEFFKDPNKYIRNKGVLKEIQATDAYARMERTVRDEMDLEEVVRKLYKNGVSNLLGWSEAAANVKTTVHDITKHSLDAALQEARNRMTTIEAMKMEGLYESVYNARWSHVVELPEGDKRKKKKKGTVMKVKEGKPKQSWTYKKAGNTFEKDDAVRQSGEAPPRLMVLTSDKGWPYTLNVLRGAGNDFFINCEVDRVWQIVLDDLTEWFSNFDLTLNSSPLFRVLIGTPGIGKSMNAGSYFLYQLLHYDAEKLQVVVHCFGETMYVFDKTAKTVTKYEGNKISKNVLDGLRQRGMKGYIIYDVARKGTPPDTGFAPST</sequence>
<dbReference type="VEuPathDB" id="TriTrypDB:ECC02_006802"/>
<dbReference type="VEuPathDB" id="TriTrypDB:TcBrA4_0156930"/>
<dbReference type="InterPro" id="IPR006518">
    <property type="entry name" value="Trypano_RHS"/>
</dbReference>
<evidence type="ECO:0000259" key="3">
    <source>
        <dbReference type="Pfam" id="PF24466"/>
    </source>
</evidence>
<feature type="domain" description="Retrotransposon hot spot protein N-terminal" evidence="2">
    <location>
        <begin position="265"/>
        <end position="375"/>
    </location>
</feature>
<dbReference type="VEuPathDB" id="TriTrypDB:TCSYLVIO_000542"/>
<evidence type="ECO:0000313" key="4">
    <source>
        <dbReference type="EMBL" id="PWU88109.1"/>
    </source>
</evidence>
<dbReference type="Pfam" id="PF20445">
    <property type="entry name" value="RHS_N"/>
    <property type="match status" value="1"/>
</dbReference>
<feature type="domain" description="DUF7578" evidence="3">
    <location>
        <begin position="17"/>
        <end position="77"/>
    </location>
</feature>
<dbReference type="NCBIfam" id="TIGR01631">
    <property type="entry name" value="Trypano_RHS"/>
    <property type="match status" value="1"/>
</dbReference>
<comment type="caution">
    <text evidence="4">The sequence shown here is derived from an EMBL/GenBank/DDBJ whole genome shotgun (WGS) entry which is preliminary data.</text>
</comment>
<dbReference type="AlphaFoldDB" id="A0A2V2UVF3"/>
<gene>
    <name evidence="4" type="ORF">C4B63_80g66</name>
</gene>
<evidence type="ECO:0000259" key="1">
    <source>
        <dbReference type="Pfam" id="PF07999"/>
    </source>
</evidence>
<dbReference type="VEuPathDB" id="TriTrypDB:TcG_10028"/>
<feature type="domain" description="DUF7578" evidence="3">
    <location>
        <begin position="138"/>
        <end position="202"/>
    </location>
</feature>
<dbReference type="VEuPathDB" id="TriTrypDB:C3747_131g115"/>
<dbReference type="EMBL" id="PRFA01000080">
    <property type="protein sequence ID" value="PWU88109.1"/>
    <property type="molecule type" value="Genomic_DNA"/>
</dbReference>
<dbReference type="Pfam" id="PF24466">
    <property type="entry name" value="DUF7578"/>
    <property type="match status" value="2"/>
</dbReference>
<name>A0A2V2UVF3_TRYCR</name>
<evidence type="ECO:0000313" key="5">
    <source>
        <dbReference type="Proteomes" id="UP000246121"/>
    </source>
</evidence>
<dbReference type="VEuPathDB" id="TriTrypDB:TcCL_ESM11387"/>
<feature type="domain" description="Retrotransposon hot spot protein,C-terminal" evidence="1">
    <location>
        <begin position="389"/>
        <end position="475"/>
    </location>
</feature>
<organism evidence="4 5">
    <name type="scientific">Trypanosoma cruzi</name>
    <dbReference type="NCBI Taxonomy" id="5693"/>
    <lineage>
        <taxon>Eukaryota</taxon>
        <taxon>Discoba</taxon>
        <taxon>Euglenozoa</taxon>
        <taxon>Kinetoplastea</taxon>
        <taxon>Metakinetoplastina</taxon>
        <taxon>Trypanosomatida</taxon>
        <taxon>Trypanosomatidae</taxon>
        <taxon>Trypanosoma</taxon>
        <taxon>Schizotrypanum</taxon>
    </lineage>
</organism>
<dbReference type="VEuPathDB" id="TriTrypDB:TCDM_11474"/>
<evidence type="ECO:0000259" key="2">
    <source>
        <dbReference type="Pfam" id="PF20445"/>
    </source>
</evidence>
<protein>
    <submittedName>
        <fullName evidence="4">Putative retrotransposon hot spot (RHS) protein</fullName>
    </submittedName>
</protein>
<dbReference type="Pfam" id="PF07999">
    <property type="entry name" value="RHSP"/>
    <property type="match status" value="1"/>
</dbReference>
<dbReference type="VEuPathDB" id="TriTrypDB:C4B63_80g66"/>
<accession>A0A2V2UVF3</accession>
<dbReference type="InterPro" id="IPR046836">
    <property type="entry name" value="RHS_C"/>
</dbReference>
<dbReference type="InterPro" id="IPR056000">
    <property type="entry name" value="DUF7578"/>
</dbReference>
<dbReference type="VEuPathDB" id="TriTrypDB:Tc_MARK_1119"/>
<dbReference type="Proteomes" id="UP000246121">
    <property type="component" value="Unassembled WGS sequence"/>
</dbReference>
<dbReference type="VEuPathDB" id="TriTrypDB:TCSYLVIO_002738"/>
<dbReference type="InterPro" id="IPR046835">
    <property type="entry name" value="RHS_N"/>
</dbReference>